<sequence length="100" mass="11936">LTDKKQPDKAEKEYKQAAKILDRLTKGLEKNPDKKNARERFWKLELELLRTIMEGLSSDKGWMRTVVVRVRQLRQKEELMGGHHKDFYEIEQRAQRVIGE</sequence>
<name>X0XVM3_9ZZZZ</name>
<comment type="caution">
    <text evidence="1">The sequence shown here is derived from an EMBL/GenBank/DDBJ whole genome shotgun (WGS) entry which is preliminary data.</text>
</comment>
<gene>
    <name evidence="1" type="ORF">S01H1_67749</name>
</gene>
<proteinExistence type="predicted"/>
<protein>
    <submittedName>
        <fullName evidence="1">Uncharacterized protein</fullName>
    </submittedName>
</protein>
<dbReference type="AlphaFoldDB" id="X0XVM3"/>
<feature type="non-terminal residue" evidence="1">
    <location>
        <position position="1"/>
    </location>
</feature>
<reference evidence="1" key="1">
    <citation type="journal article" date="2014" name="Front. Microbiol.">
        <title>High frequency of phylogenetically diverse reductive dehalogenase-homologous genes in deep subseafloor sedimentary metagenomes.</title>
        <authorList>
            <person name="Kawai M."/>
            <person name="Futagami T."/>
            <person name="Toyoda A."/>
            <person name="Takaki Y."/>
            <person name="Nishi S."/>
            <person name="Hori S."/>
            <person name="Arai W."/>
            <person name="Tsubouchi T."/>
            <person name="Morono Y."/>
            <person name="Uchiyama I."/>
            <person name="Ito T."/>
            <person name="Fujiyama A."/>
            <person name="Inagaki F."/>
            <person name="Takami H."/>
        </authorList>
    </citation>
    <scope>NUCLEOTIDE SEQUENCE</scope>
    <source>
        <strain evidence="1">Expedition CK06-06</strain>
    </source>
</reference>
<dbReference type="EMBL" id="BARS01044889">
    <property type="protein sequence ID" value="GAG40618.1"/>
    <property type="molecule type" value="Genomic_DNA"/>
</dbReference>
<accession>X0XVM3</accession>
<organism evidence="1">
    <name type="scientific">marine sediment metagenome</name>
    <dbReference type="NCBI Taxonomy" id="412755"/>
    <lineage>
        <taxon>unclassified sequences</taxon>
        <taxon>metagenomes</taxon>
        <taxon>ecological metagenomes</taxon>
    </lineage>
</organism>
<evidence type="ECO:0000313" key="1">
    <source>
        <dbReference type="EMBL" id="GAG40618.1"/>
    </source>
</evidence>